<dbReference type="GO" id="GO:0006508">
    <property type="term" value="P:proteolysis"/>
    <property type="evidence" value="ECO:0007669"/>
    <property type="project" value="InterPro"/>
</dbReference>
<reference evidence="4" key="3">
    <citation type="submission" date="2025-09" db="UniProtKB">
        <authorList>
            <consortium name="Ensembl"/>
        </authorList>
    </citation>
    <scope>IDENTIFICATION</scope>
</reference>
<dbReference type="InterPro" id="IPR051320">
    <property type="entry name" value="Viral_Replic_Matur_Polypro"/>
</dbReference>
<evidence type="ECO:0000256" key="2">
    <source>
        <dbReference type="ARBA" id="ARBA00012180"/>
    </source>
</evidence>
<dbReference type="Pfam" id="PF00077">
    <property type="entry name" value="RVP"/>
    <property type="match status" value="1"/>
</dbReference>
<proteinExistence type="inferred from homology"/>
<dbReference type="PANTHER" id="PTHR33064:SF36">
    <property type="entry name" value="CCHC-TYPE DOMAIN-CONTAINING PROTEIN"/>
    <property type="match status" value="1"/>
</dbReference>
<dbReference type="InterPro" id="IPR043502">
    <property type="entry name" value="DNA/RNA_pol_sf"/>
</dbReference>
<dbReference type="Ensembl" id="ENSCPVT00000026175.1">
    <property type="protein sequence ID" value="ENSCPVP00000025705.1"/>
    <property type="gene ID" value="ENSCPVG00000017344.1"/>
</dbReference>
<dbReference type="PANTHER" id="PTHR33064">
    <property type="entry name" value="POL PROTEIN"/>
    <property type="match status" value="1"/>
</dbReference>
<keyword evidence="3" id="KW-0378">Hydrolase</keyword>
<name>A0A8U8BFS5_GEOPR</name>
<organism evidence="4 5">
    <name type="scientific">Geospiza parvula</name>
    <name type="common">Small tree-finch</name>
    <name type="synonym">Camarhynchus parvulus</name>
    <dbReference type="NCBI Taxonomy" id="87175"/>
    <lineage>
        <taxon>Eukaryota</taxon>
        <taxon>Metazoa</taxon>
        <taxon>Chordata</taxon>
        <taxon>Craniata</taxon>
        <taxon>Vertebrata</taxon>
        <taxon>Euteleostomi</taxon>
        <taxon>Archelosauria</taxon>
        <taxon>Archosauria</taxon>
        <taxon>Dinosauria</taxon>
        <taxon>Saurischia</taxon>
        <taxon>Theropoda</taxon>
        <taxon>Coelurosauria</taxon>
        <taxon>Aves</taxon>
        <taxon>Neognathae</taxon>
        <taxon>Neoaves</taxon>
        <taxon>Telluraves</taxon>
        <taxon>Australaves</taxon>
        <taxon>Passeriformes</taxon>
        <taxon>Thraupidae</taxon>
        <taxon>Camarhynchus</taxon>
    </lineage>
</organism>
<evidence type="ECO:0000256" key="3">
    <source>
        <dbReference type="ARBA" id="ARBA00022801"/>
    </source>
</evidence>
<sequence length="344" mass="39251">IQLGHKEVKFLIDTGAMYSVLNYLQGQIGDKKRTIVGATGKEEKWPFLQPLDLCFGNKVLTHEFLYVPECPIPLLGRDLLAKLDAVITFENGELIMKIPKSKTGQILMIKKKPVPSIPREAEDAVISSVWETDIPGKAKLAQPAHVELKEGARAILVKQYPIKPETWQGIVKIIKFNTPIFPVKKPSGEYRLVQDLRAINKITKDIYPVVTNPYTLLTSIKEIYKWFTVIDLKDAFFCIPLDKESRKLFAFEWENPGNGRKTQLTWERLPQGYKKSLTLFRNQLAKELEIWTENGQVPRDQYLLLQYVDYILITTEEKAICIEVTIENSLGMGGYKLEKAGSLL</sequence>
<dbReference type="EC" id="3.1.26.4" evidence="2"/>
<dbReference type="Gene3D" id="3.10.10.10">
    <property type="entry name" value="HIV Type 1 Reverse Transcriptase, subunit A, domain 1"/>
    <property type="match status" value="1"/>
</dbReference>
<reference evidence="4" key="1">
    <citation type="submission" date="2020-02" db="EMBL/GenBank/DDBJ databases">
        <authorList>
            <person name="Enbody D E."/>
            <person name="Pettersson E M."/>
        </authorList>
    </citation>
    <scope>NUCLEOTIDE SEQUENCE [LARGE SCALE GENOMIC DNA]</scope>
</reference>
<evidence type="ECO:0000256" key="1">
    <source>
        <dbReference type="ARBA" id="ARBA00010879"/>
    </source>
</evidence>
<keyword evidence="5" id="KW-1185">Reference proteome</keyword>
<dbReference type="PROSITE" id="PS50878">
    <property type="entry name" value="RT_POL"/>
    <property type="match status" value="1"/>
</dbReference>
<dbReference type="InterPro" id="IPR000477">
    <property type="entry name" value="RT_dom"/>
</dbReference>
<dbReference type="InterPro" id="IPR018061">
    <property type="entry name" value="Retropepsins"/>
</dbReference>
<evidence type="ECO:0000313" key="4">
    <source>
        <dbReference type="Ensembl" id="ENSCPVP00000025705.1"/>
    </source>
</evidence>
<dbReference type="GO" id="GO:0004523">
    <property type="term" value="F:RNA-DNA hybrid ribonuclease activity"/>
    <property type="evidence" value="ECO:0007669"/>
    <property type="project" value="UniProtKB-EC"/>
</dbReference>
<protein>
    <recommendedName>
        <fullName evidence="2">ribonuclease H</fullName>
        <ecNumber evidence="2">3.1.26.4</ecNumber>
    </recommendedName>
</protein>
<reference evidence="4" key="2">
    <citation type="submission" date="2025-08" db="UniProtKB">
        <authorList>
            <consortium name="Ensembl"/>
        </authorList>
    </citation>
    <scope>IDENTIFICATION</scope>
</reference>
<dbReference type="Gene3D" id="2.40.70.10">
    <property type="entry name" value="Acid Proteases"/>
    <property type="match status" value="1"/>
</dbReference>
<dbReference type="SUPFAM" id="SSF56672">
    <property type="entry name" value="DNA/RNA polymerases"/>
    <property type="match status" value="1"/>
</dbReference>
<dbReference type="SUPFAM" id="SSF50630">
    <property type="entry name" value="Acid proteases"/>
    <property type="match status" value="1"/>
</dbReference>
<dbReference type="PROSITE" id="PS50175">
    <property type="entry name" value="ASP_PROT_RETROV"/>
    <property type="match status" value="1"/>
</dbReference>
<dbReference type="Gene3D" id="3.30.70.270">
    <property type="match status" value="1"/>
</dbReference>
<evidence type="ECO:0000313" key="5">
    <source>
        <dbReference type="Proteomes" id="UP000694382"/>
    </source>
</evidence>
<dbReference type="GO" id="GO:0004190">
    <property type="term" value="F:aspartic-type endopeptidase activity"/>
    <property type="evidence" value="ECO:0007669"/>
    <property type="project" value="InterPro"/>
</dbReference>
<dbReference type="Proteomes" id="UP000694382">
    <property type="component" value="Chromosome Z"/>
</dbReference>
<accession>A0A8U8BFS5</accession>
<comment type="similarity">
    <text evidence="1">Belongs to the beta type-B retroviral polymerase family. HERV class-II K(HML-2) pol subfamily.</text>
</comment>
<dbReference type="Pfam" id="PF00078">
    <property type="entry name" value="RVT_1"/>
    <property type="match status" value="1"/>
</dbReference>
<dbReference type="InterPro" id="IPR001995">
    <property type="entry name" value="Peptidase_A2_cat"/>
</dbReference>
<dbReference type="AlphaFoldDB" id="A0A8U8BFS5"/>
<dbReference type="InterPro" id="IPR021109">
    <property type="entry name" value="Peptidase_aspartic_dom_sf"/>
</dbReference>
<dbReference type="InterPro" id="IPR043128">
    <property type="entry name" value="Rev_trsase/Diguanyl_cyclase"/>
</dbReference>